<dbReference type="GO" id="GO:0005634">
    <property type="term" value="C:nucleus"/>
    <property type="evidence" value="ECO:0007669"/>
    <property type="project" value="UniProtKB-SubCell"/>
</dbReference>
<dbReference type="PROSITE" id="PS50097">
    <property type="entry name" value="BTB"/>
    <property type="match status" value="1"/>
</dbReference>
<sequence length="516" mass="55937">MCGKMAEELLSLKWNNHQAHFVDILTFLREQEIFVDATLACGGKLYAAHKFVLSTCSDYFKQMFTKNPSKHPIVFMKDVTSRDLEALLDFMYNGEVNVPQSSLGSLIKTAEGLQIKGLAVPDDPPAPKRERDREREKRESKTQLEHLSPPAKRPRPRERSPPHSSPSQPPVSHPLTSHIPTTPSVSRSRSPLPPAPSVGASQVGMPPVEATLDEDSRTSVQSGVSGLSEQNSSTTPSLSSKQGSSQAQVNTGETTSHTDQLNPSHTGEEPSPGPSGIHKPQQSKEEPEFEIKQEDVVDLGEDEEGDWGVEGDGGGGDSSMGSENPPNFPEVMLPHTDGTMPPTGDPAMSAGDSLLGTWRNMKQDPDLAPRTILGLGSHLSSNLMRADTTTSAAGGMYHALVDATGSCVTGSRTDAKSHVSSNPGGASARSDFKASINPHAAAAIGLDDTVERPYPCHFCDSRFKKKQHLQNHERIHTGEKYVCTLCGQAFSRMHILKHHLERKHVDPSNPDYHLDP</sequence>
<evidence type="ECO:0000259" key="9">
    <source>
        <dbReference type="PROSITE" id="PS50097"/>
    </source>
</evidence>
<dbReference type="GO" id="GO:0006357">
    <property type="term" value="P:regulation of transcription by RNA polymerase II"/>
    <property type="evidence" value="ECO:0007669"/>
    <property type="project" value="TreeGrafter"/>
</dbReference>
<dbReference type="GO" id="GO:0048666">
    <property type="term" value="P:neuron development"/>
    <property type="evidence" value="ECO:0007669"/>
    <property type="project" value="UniProtKB-ARBA"/>
</dbReference>
<dbReference type="Gene3D" id="3.30.160.60">
    <property type="entry name" value="Classic Zinc Finger"/>
    <property type="match status" value="1"/>
</dbReference>
<dbReference type="SUPFAM" id="SSF54695">
    <property type="entry name" value="POZ domain"/>
    <property type="match status" value="1"/>
</dbReference>
<feature type="compositionally biased region" description="Polar residues" evidence="8">
    <location>
        <begin position="218"/>
        <end position="265"/>
    </location>
</feature>
<accession>A0AAW0XD54</accession>
<dbReference type="GO" id="GO:0008270">
    <property type="term" value="F:zinc ion binding"/>
    <property type="evidence" value="ECO:0007669"/>
    <property type="project" value="UniProtKB-KW"/>
</dbReference>
<feature type="compositionally biased region" description="Basic and acidic residues" evidence="8">
    <location>
        <begin position="125"/>
        <end position="144"/>
    </location>
</feature>
<evidence type="ECO:0000256" key="2">
    <source>
        <dbReference type="ARBA" id="ARBA00022723"/>
    </source>
</evidence>
<feature type="domain" description="C2H2-type" evidence="10">
    <location>
        <begin position="454"/>
        <end position="481"/>
    </location>
</feature>
<dbReference type="GO" id="GO:0048513">
    <property type="term" value="P:animal organ development"/>
    <property type="evidence" value="ECO:0007669"/>
    <property type="project" value="UniProtKB-ARBA"/>
</dbReference>
<keyword evidence="12" id="KW-1185">Reference proteome</keyword>
<dbReference type="SMART" id="SM00225">
    <property type="entry name" value="BTB"/>
    <property type="match status" value="1"/>
</dbReference>
<feature type="region of interest" description="Disordered" evidence="8">
    <location>
        <begin position="411"/>
        <end position="430"/>
    </location>
</feature>
<comment type="subcellular location">
    <subcellularLocation>
        <location evidence="1">Nucleus</location>
    </subcellularLocation>
</comment>
<proteinExistence type="predicted"/>
<protein>
    <submittedName>
        <fullName evidence="11">Uncharacterized protein</fullName>
    </submittedName>
</protein>
<dbReference type="SUPFAM" id="SSF57667">
    <property type="entry name" value="beta-beta-alpha zinc fingers"/>
    <property type="match status" value="1"/>
</dbReference>
<feature type="domain" description="BTB" evidence="9">
    <location>
        <begin position="35"/>
        <end position="100"/>
    </location>
</feature>
<gene>
    <name evidence="11" type="ORF">OTU49_004531</name>
</gene>
<keyword evidence="4 7" id="KW-0863">Zinc-finger</keyword>
<feature type="compositionally biased region" description="Polar residues" evidence="8">
    <location>
        <begin position="411"/>
        <end position="424"/>
    </location>
</feature>
<dbReference type="PANTHER" id="PTHR23110">
    <property type="entry name" value="BTB DOMAIN TRANSCRIPTION FACTOR"/>
    <property type="match status" value="1"/>
</dbReference>
<dbReference type="PROSITE" id="PS00028">
    <property type="entry name" value="ZINC_FINGER_C2H2_1"/>
    <property type="match status" value="2"/>
</dbReference>
<comment type="caution">
    <text evidence="11">The sequence shown here is derived from an EMBL/GenBank/DDBJ whole genome shotgun (WGS) entry which is preliminary data.</text>
</comment>
<evidence type="ECO:0000313" key="12">
    <source>
        <dbReference type="Proteomes" id="UP001445076"/>
    </source>
</evidence>
<evidence type="ECO:0000259" key="10">
    <source>
        <dbReference type="PROSITE" id="PS50157"/>
    </source>
</evidence>
<dbReference type="FunFam" id="3.30.160.60:FF:000145">
    <property type="entry name" value="Zinc finger protein 574"/>
    <property type="match status" value="1"/>
</dbReference>
<dbReference type="CDD" id="cd18315">
    <property type="entry name" value="BTB_POZ_BAB-like"/>
    <property type="match status" value="1"/>
</dbReference>
<dbReference type="GO" id="GO:0003006">
    <property type="term" value="P:developmental process involved in reproduction"/>
    <property type="evidence" value="ECO:0007669"/>
    <property type="project" value="UniProtKB-ARBA"/>
</dbReference>
<dbReference type="InterPro" id="IPR013087">
    <property type="entry name" value="Znf_C2H2_type"/>
</dbReference>
<feature type="region of interest" description="Disordered" evidence="8">
    <location>
        <begin position="116"/>
        <end position="329"/>
    </location>
</feature>
<feature type="compositionally biased region" description="Acidic residues" evidence="8">
    <location>
        <begin position="296"/>
        <end position="309"/>
    </location>
</feature>
<evidence type="ECO:0000256" key="1">
    <source>
        <dbReference type="ARBA" id="ARBA00004123"/>
    </source>
</evidence>
<keyword evidence="2" id="KW-0479">Metal-binding</keyword>
<dbReference type="Proteomes" id="UP001445076">
    <property type="component" value="Unassembled WGS sequence"/>
</dbReference>
<evidence type="ECO:0000256" key="6">
    <source>
        <dbReference type="ARBA" id="ARBA00023242"/>
    </source>
</evidence>
<dbReference type="PROSITE" id="PS50157">
    <property type="entry name" value="ZINC_FINGER_C2H2_2"/>
    <property type="match status" value="2"/>
</dbReference>
<evidence type="ECO:0000256" key="4">
    <source>
        <dbReference type="ARBA" id="ARBA00022771"/>
    </source>
</evidence>
<dbReference type="InterPro" id="IPR000210">
    <property type="entry name" value="BTB/POZ_dom"/>
</dbReference>
<name>A0AAW0XD54_CHEQU</name>
<dbReference type="Pfam" id="PF00651">
    <property type="entry name" value="BTB"/>
    <property type="match status" value="1"/>
</dbReference>
<dbReference type="InterPro" id="IPR051095">
    <property type="entry name" value="Dros_DevTransReg"/>
</dbReference>
<dbReference type="Gene3D" id="3.30.710.10">
    <property type="entry name" value="Potassium Channel Kv1.1, Chain A"/>
    <property type="match status" value="1"/>
</dbReference>
<organism evidence="11 12">
    <name type="scientific">Cherax quadricarinatus</name>
    <name type="common">Australian red claw crayfish</name>
    <dbReference type="NCBI Taxonomy" id="27406"/>
    <lineage>
        <taxon>Eukaryota</taxon>
        <taxon>Metazoa</taxon>
        <taxon>Ecdysozoa</taxon>
        <taxon>Arthropoda</taxon>
        <taxon>Crustacea</taxon>
        <taxon>Multicrustacea</taxon>
        <taxon>Malacostraca</taxon>
        <taxon>Eumalacostraca</taxon>
        <taxon>Eucarida</taxon>
        <taxon>Decapoda</taxon>
        <taxon>Pleocyemata</taxon>
        <taxon>Astacidea</taxon>
        <taxon>Parastacoidea</taxon>
        <taxon>Parastacidae</taxon>
        <taxon>Cherax</taxon>
    </lineage>
</organism>
<dbReference type="SMART" id="SM00355">
    <property type="entry name" value="ZnF_C2H2"/>
    <property type="match status" value="2"/>
</dbReference>
<evidence type="ECO:0000313" key="11">
    <source>
        <dbReference type="EMBL" id="KAK8737517.1"/>
    </source>
</evidence>
<dbReference type="PANTHER" id="PTHR23110:SF109">
    <property type="entry name" value="FI07618P-RELATED"/>
    <property type="match status" value="1"/>
</dbReference>
<feature type="compositionally biased region" description="Pro residues" evidence="8">
    <location>
        <begin position="163"/>
        <end position="172"/>
    </location>
</feature>
<keyword evidence="5" id="KW-0862">Zinc</keyword>
<evidence type="ECO:0000256" key="3">
    <source>
        <dbReference type="ARBA" id="ARBA00022737"/>
    </source>
</evidence>
<feature type="compositionally biased region" description="Basic and acidic residues" evidence="8">
    <location>
        <begin position="282"/>
        <end position="295"/>
    </location>
</feature>
<dbReference type="InterPro" id="IPR011333">
    <property type="entry name" value="SKP1/BTB/POZ_sf"/>
</dbReference>
<reference evidence="11 12" key="1">
    <citation type="journal article" date="2024" name="BMC Genomics">
        <title>Genome assembly of redclaw crayfish (Cherax quadricarinatus) provides insights into its immune adaptation and hypoxia tolerance.</title>
        <authorList>
            <person name="Liu Z."/>
            <person name="Zheng J."/>
            <person name="Li H."/>
            <person name="Fang K."/>
            <person name="Wang S."/>
            <person name="He J."/>
            <person name="Zhou D."/>
            <person name="Weng S."/>
            <person name="Chi M."/>
            <person name="Gu Z."/>
            <person name="He J."/>
            <person name="Li F."/>
            <person name="Wang M."/>
        </authorList>
    </citation>
    <scope>NUCLEOTIDE SEQUENCE [LARGE SCALE GENOMIC DNA]</scope>
    <source>
        <strain evidence="11">ZL_2023a</strain>
    </source>
</reference>
<evidence type="ECO:0000256" key="5">
    <source>
        <dbReference type="ARBA" id="ARBA00022833"/>
    </source>
</evidence>
<feature type="domain" description="C2H2-type" evidence="10">
    <location>
        <begin position="481"/>
        <end position="509"/>
    </location>
</feature>
<dbReference type="InterPro" id="IPR036236">
    <property type="entry name" value="Znf_C2H2_sf"/>
</dbReference>
<evidence type="ECO:0000256" key="8">
    <source>
        <dbReference type="SAM" id="MobiDB-lite"/>
    </source>
</evidence>
<keyword evidence="6" id="KW-0539">Nucleus</keyword>
<dbReference type="AlphaFoldDB" id="A0AAW0XD54"/>
<dbReference type="EMBL" id="JARKIK010000042">
    <property type="protein sequence ID" value="KAK8737517.1"/>
    <property type="molecule type" value="Genomic_DNA"/>
</dbReference>
<feature type="compositionally biased region" description="Low complexity" evidence="8">
    <location>
        <begin position="180"/>
        <end position="190"/>
    </location>
</feature>
<evidence type="ECO:0000256" key="7">
    <source>
        <dbReference type="PROSITE-ProRule" id="PRU00042"/>
    </source>
</evidence>
<keyword evidence="3" id="KW-0677">Repeat</keyword>